<keyword evidence="5 6" id="KW-0408">Iron</keyword>
<protein>
    <recommendedName>
        <fullName evidence="9">Cytochrome P450</fullName>
    </recommendedName>
</protein>
<dbReference type="Gene3D" id="1.10.630.10">
    <property type="entry name" value="Cytochrome P450"/>
    <property type="match status" value="1"/>
</dbReference>
<evidence type="ECO:0000256" key="6">
    <source>
        <dbReference type="RuleBase" id="RU000461"/>
    </source>
</evidence>
<comment type="similarity">
    <text evidence="2 6">Belongs to the cytochrome P450 family.</text>
</comment>
<keyword evidence="4 6" id="KW-0479">Metal-binding</keyword>
<dbReference type="PROSITE" id="PS00086">
    <property type="entry name" value="CYTOCHROME_P450"/>
    <property type="match status" value="1"/>
</dbReference>
<dbReference type="EMBL" id="JAKJXO020000004">
    <property type="protein sequence ID" value="KAL1606207.1"/>
    <property type="molecule type" value="Genomic_DNA"/>
</dbReference>
<organism evidence="7 8">
    <name type="scientific">Paraconiothyrium brasiliense</name>
    <dbReference type="NCBI Taxonomy" id="300254"/>
    <lineage>
        <taxon>Eukaryota</taxon>
        <taxon>Fungi</taxon>
        <taxon>Dikarya</taxon>
        <taxon>Ascomycota</taxon>
        <taxon>Pezizomycotina</taxon>
        <taxon>Dothideomycetes</taxon>
        <taxon>Pleosporomycetidae</taxon>
        <taxon>Pleosporales</taxon>
        <taxon>Massarineae</taxon>
        <taxon>Didymosphaeriaceae</taxon>
        <taxon>Paraconiothyrium</taxon>
    </lineage>
</organism>
<evidence type="ECO:0000256" key="5">
    <source>
        <dbReference type="ARBA" id="ARBA00023004"/>
    </source>
</evidence>
<dbReference type="PANTHER" id="PTHR24304">
    <property type="entry name" value="CYTOCHROME P450 FAMILY 7"/>
    <property type="match status" value="1"/>
</dbReference>
<dbReference type="Pfam" id="PF00067">
    <property type="entry name" value="p450"/>
    <property type="match status" value="1"/>
</dbReference>
<sequence length="493" mass="56179">MIPFIGTIYGLLPWNPLKFILRTSFLSDRFHPVRLRLLGHNIHLNQGPANVNALFRNKHLSGYFMYSDVLYRCFGLPKKALHVYKADTTGPFSTDNVSVEPRNRVEQRTFRSYHQFLVGSGLPALCQRFQANIEKRFVSLRAAQSVHWSTYGDLEELFSHTLLAPAVIDSIVGPKLLQAHPNFLADLSTLDENFLGLMSRLPKFLFRRGFSAQNRCLRAVKDWHNWARMNPDVGATVSDSEDDTAWGSKFIRDRQTLFLEMDGQDHDSTASQDLGVLWAAYHNTVASVFWLIVDVFRHPEILEQVRKEAQSCIIGYDGRAPRFDVDRLLHLPWVQAVYAENLRLRIHGTILRKPSQDLTLNGWVVPKNEVIVTCSTTAHMNPSVWASEARGSHPVFEFHPSRWLRHDEQDEKSHFSFDGTEGSWIPFGAGVHACPGRIFSKYQTILTLAIFVTMFDLEVTASEKDLHMSPNRFGFGILGPVGKISYRIRDSAV</sequence>
<dbReference type="Proteomes" id="UP001521785">
    <property type="component" value="Unassembled WGS sequence"/>
</dbReference>
<keyword evidence="6" id="KW-0503">Monooxygenase</keyword>
<keyword evidence="3 6" id="KW-0349">Heme</keyword>
<evidence type="ECO:0008006" key="9">
    <source>
        <dbReference type="Google" id="ProtNLM"/>
    </source>
</evidence>
<name>A0ABR3RQM6_9PLEO</name>
<evidence type="ECO:0000256" key="4">
    <source>
        <dbReference type="ARBA" id="ARBA00022723"/>
    </source>
</evidence>
<keyword evidence="6" id="KW-0560">Oxidoreductase</keyword>
<dbReference type="InterPro" id="IPR017972">
    <property type="entry name" value="Cyt_P450_CS"/>
</dbReference>
<dbReference type="PRINTS" id="PR00465">
    <property type="entry name" value="EP450IV"/>
</dbReference>
<dbReference type="InterPro" id="IPR036396">
    <property type="entry name" value="Cyt_P450_sf"/>
</dbReference>
<dbReference type="CDD" id="cd11040">
    <property type="entry name" value="CYP7_CYP8-like"/>
    <property type="match status" value="1"/>
</dbReference>
<evidence type="ECO:0000256" key="3">
    <source>
        <dbReference type="ARBA" id="ARBA00022617"/>
    </source>
</evidence>
<reference evidence="7 8" key="1">
    <citation type="submission" date="2024-02" db="EMBL/GenBank/DDBJ databases">
        <title>De novo assembly and annotation of 12 fungi associated with fruit tree decline syndrome in Ontario, Canada.</title>
        <authorList>
            <person name="Sulman M."/>
            <person name="Ellouze W."/>
            <person name="Ilyukhin E."/>
        </authorList>
    </citation>
    <scope>NUCLEOTIDE SEQUENCE [LARGE SCALE GENOMIC DNA]</scope>
    <source>
        <strain evidence="7 8">M42-189</strain>
    </source>
</reference>
<dbReference type="SUPFAM" id="SSF48264">
    <property type="entry name" value="Cytochrome P450"/>
    <property type="match status" value="1"/>
</dbReference>
<comment type="cofactor">
    <cofactor evidence="1">
        <name>heme</name>
        <dbReference type="ChEBI" id="CHEBI:30413"/>
    </cofactor>
</comment>
<dbReference type="InterPro" id="IPR050529">
    <property type="entry name" value="CYP450_sterol_14alpha_dmase"/>
</dbReference>
<accession>A0ABR3RQM6</accession>
<comment type="caution">
    <text evidence="7">The sequence shown here is derived from an EMBL/GenBank/DDBJ whole genome shotgun (WGS) entry which is preliminary data.</text>
</comment>
<gene>
    <name evidence="7" type="ORF">SLS60_003608</name>
</gene>
<dbReference type="InterPro" id="IPR002403">
    <property type="entry name" value="Cyt_P450_E_grp-IV"/>
</dbReference>
<proteinExistence type="inferred from homology"/>
<evidence type="ECO:0000313" key="7">
    <source>
        <dbReference type="EMBL" id="KAL1606207.1"/>
    </source>
</evidence>
<dbReference type="PANTHER" id="PTHR24304:SF2">
    <property type="entry name" value="24-HYDROXYCHOLESTEROL 7-ALPHA-HYDROXYLASE"/>
    <property type="match status" value="1"/>
</dbReference>
<evidence type="ECO:0000256" key="2">
    <source>
        <dbReference type="ARBA" id="ARBA00010617"/>
    </source>
</evidence>
<keyword evidence="8" id="KW-1185">Reference proteome</keyword>
<evidence type="ECO:0000256" key="1">
    <source>
        <dbReference type="ARBA" id="ARBA00001971"/>
    </source>
</evidence>
<evidence type="ECO:0000313" key="8">
    <source>
        <dbReference type="Proteomes" id="UP001521785"/>
    </source>
</evidence>
<dbReference type="InterPro" id="IPR001128">
    <property type="entry name" value="Cyt_P450"/>
</dbReference>